<dbReference type="InterPro" id="IPR036271">
    <property type="entry name" value="Tet_transcr_reg_TetR-rel_C_sf"/>
</dbReference>
<organism evidence="5">
    <name type="scientific">freshwater metagenome</name>
    <dbReference type="NCBI Taxonomy" id="449393"/>
    <lineage>
        <taxon>unclassified sequences</taxon>
        <taxon>metagenomes</taxon>
        <taxon>ecological metagenomes</taxon>
    </lineage>
</organism>
<dbReference type="InterPro" id="IPR009057">
    <property type="entry name" value="Homeodomain-like_sf"/>
</dbReference>
<dbReference type="GO" id="GO:0000976">
    <property type="term" value="F:transcription cis-regulatory region binding"/>
    <property type="evidence" value="ECO:0007669"/>
    <property type="project" value="TreeGrafter"/>
</dbReference>
<keyword evidence="1" id="KW-0805">Transcription regulation</keyword>
<evidence type="ECO:0000256" key="2">
    <source>
        <dbReference type="ARBA" id="ARBA00023125"/>
    </source>
</evidence>
<evidence type="ECO:0000256" key="3">
    <source>
        <dbReference type="ARBA" id="ARBA00023163"/>
    </source>
</evidence>
<sequence>MAKYAPFMPQRKTTSDQTAQALLDAMVAEIRRVGIKNARISIVLSEVNVSPSSLYHHWGSKEELVSAAQLEISRADLLNEDANILEVGKHLSTHEAFLTFISSQLRRAVTDPVNTPVREARIIAAASSFGNPDFPSGLSRPQRTLIEATTELFRTAQERGIANPDVDPYAYAAFFHGLTLSFALISRNLTEVEDWLAVAIPAALAPIRMK</sequence>
<reference evidence="5" key="1">
    <citation type="submission" date="2020-05" db="EMBL/GenBank/DDBJ databases">
        <authorList>
            <person name="Chiriac C."/>
            <person name="Salcher M."/>
            <person name="Ghai R."/>
            <person name="Kavagutti S V."/>
        </authorList>
    </citation>
    <scope>NUCLEOTIDE SEQUENCE</scope>
</reference>
<proteinExistence type="predicted"/>
<feature type="domain" description="HTH tetR-type" evidence="4">
    <location>
        <begin position="16"/>
        <end position="76"/>
    </location>
</feature>
<dbReference type="Pfam" id="PF00440">
    <property type="entry name" value="TetR_N"/>
    <property type="match status" value="1"/>
</dbReference>
<dbReference type="InterPro" id="IPR001647">
    <property type="entry name" value="HTH_TetR"/>
</dbReference>
<dbReference type="InterPro" id="IPR050109">
    <property type="entry name" value="HTH-type_TetR-like_transc_reg"/>
</dbReference>
<dbReference type="Gene3D" id="1.10.357.10">
    <property type="entry name" value="Tetracycline Repressor, domain 2"/>
    <property type="match status" value="1"/>
</dbReference>
<protein>
    <submittedName>
        <fullName evidence="5">Unannotated protein</fullName>
    </submittedName>
</protein>
<evidence type="ECO:0000259" key="4">
    <source>
        <dbReference type="PROSITE" id="PS50977"/>
    </source>
</evidence>
<keyword evidence="2" id="KW-0238">DNA-binding</keyword>
<keyword evidence="3" id="KW-0804">Transcription</keyword>
<gene>
    <name evidence="5" type="ORF">UFOPK2242_01530</name>
</gene>
<dbReference type="SUPFAM" id="SSF48498">
    <property type="entry name" value="Tetracyclin repressor-like, C-terminal domain"/>
    <property type="match status" value="1"/>
</dbReference>
<dbReference type="SUPFAM" id="SSF46689">
    <property type="entry name" value="Homeodomain-like"/>
    <property type="match status" value="1"/>
</dbReference>
<dbReference type="PANTHER" id="PTHR30055:SF234">
    <property type="entry name" value="HTH-TYPE TRANSCRIPTIONAL REGULATOR BETI"/>
    <property type="match status" value="1"/>
</dbReference>
<dbReference type="PANTHER" id="PTHR30055">
    <property type="entry name" value="HTH-TYPE TRANSCRIPTIONAL REGULATOR RUTR"/>
    <property type="match status" value="1"/>
</dbReference>
<evidence type="ECO:0000313" key="5">
    <source>
        <dbReference type="EMBL" id="CAB4672406.1"/>
    </source>
</evidence>
<dbReference type="AlphaFoldDB" id="A0A6J6MEQ8"/>
<evidence type="ECO:0000256" key="1">
    <source>
        <dbReference type="ARBA" id="ARBA00023015"/>
    </source>
</evidence>
<accession>A0A6J6MEQ8</accession>
<dbReference type="PROSITE" id="PS50977">
    <property type="entry name" value="HTH_TETR_2"/>
    <property type="match status" value="1"/>
</dbReference>
<name>A0A6J6MEQ8_9ZZZZ</name>
<dbReference type="EMBL" id="CAEZWM010000253">
    <property type="protein sequence ID" value="CAB4672406.1"/>
    <property type="molecule type" value="Genomic_DNA"/>
</dbReference>
<dbReference type="GO" id="GO:0003700">
    <property type="term" value="F:DNA-binding transcription factor activity"/>
    <property type="evidence" value="ECO:0007669"/>
    <property type="project" value="TreeGrafter"/>
</dbReference>